<dbReference type="PANTHER" id="PTHR47245">
    <property type="entry name" value="PEPTIDYLPROLYL ISOMERASE"/>
    <property type="match status" value="1"/>
</dbReference>
<accession>A0A927MRQ3</accession>
<evidence type="ECO:0000256" key="7">
    <source>
        <dbReference type="SAM" id="Phobius"/>
    </source>
</evidence>
<feature type="domain" description="PpiC" evidence="8">
    <location>
        <begin position="139"/>
        <end position="261"/>
    </location>
</feature>
<dbReference type="InterPro" id="IPR050245">
    <property type="entry name" value="PrsA_foldase"/>
</dbReference>
<evidence type="ECO:0000259" key="8">
    <source>
        <dbReference type="PROSITE" id="PS50198"/>
    </source>
</evidence>
<dbReference type="InterPro" id="IPR000297">
    <property type="entry name" value="PPIase_PpiC"/>
</dbReference>
<dbReference type="InterPro" id="IPR046357">
    <property type="entry name" value="PPIase_dom_sf"/>
</dbReference>
<keyword evidence="7" id="KW-0812">Transmembrane</keyword>
<proteinExistence type="predicted"/>
<gene>
    <name evidence="9" type="ORF">H4683_003272</name>
</gene>
<keyword evidence="10" id="KW-1185">Reference proteome</keyword>
<dbReference type="GO" id="GO:0003755">
    <property type="term" value="F:peptidyl-prolyl cis-trans isomerase activity"/>
    <property type="evidence" value="ECO:0007669"/>
    <property type="project" value="UniProtKB-KW"/>
</dbReference>
<evidence type="ECO:0000256" key="2">
    <source>
        <dbReference type="ARBA" id="ARBA00013194"/>
    </source>
</evidence>
<organism evidence="9 10">
    <name type="scientific">Sporosarcina limicola</name>
    <dbReference type="NCBI Taxonomy" id="34101"/>
    <lineage>
        <taxon>Bacteria</taxon>
        <taxon>Bacillati</taxon>
        <taxon>Bacillota</taxon>
        <taxon>Bacilli</taxon>
        <taxon>Bacillales</taxon>
        <taxon>Caryophanaceae</taxon>
        <taxon>Sporosarcina</taxon>
    </lineage>
</organism>
<dbReference type="Gene3D" id="3.10.50.40">
    <property type="match status" value="1"/>
</dbReference>
<dbReference type="PROSITE" id="PS01096">
    <property type="entry name" value="PPIC_PPIASE_1"/>
    <property type="match status" value="1"/>
</dbReference>
<name>A0A927MRQ3_9BACL</name>
<evidence type="ECO:0000256" key="6">
    <source>
        <dbReference type="PROSITE-ProRule" id="PRU00278"/>
    </source>
</evidence>
<evidence type="ECO:0000313" key="9">
    <source>
        <dbReference type="EMBL" id="MBE1556151.1"/>
    </source>
</evidence>
<evidence type="ECO:0000313" key="10">
    <source>
        <dbReference type="Proteomes" id="UP000658225"/>
    </source>
</evidence>
<dbReference type="EMBL" id="JADBEL010000022">
    <property type="protein sequence ID" value="MBE1556151.1"/>
    <property type="molecule type" value="Genomic_DNA"/>
</dbReference>
<evidence type="ECO:0000256" key="1">
    <source>
        <dbReference type="ARBA" id="ARBA00000971"/>
    </source>
</evidence>
<dbReference type="Pfam" id="PF13145">
    <property type="entry name" value="Rotamase_2"/>
    <property type="match status" value="1"/>
</dbReference>
<dbReference type="PANTHER" id="PTHR47245:SF1">
    <property type="entry name" value="FOLDASE PROTEIN PRSA"/>
    <property type="match status" value="1"/>
</dbReference>
<protein>
    <recommendedName>
        <fullName evidence="2">peptidylprolyl isomerase</fullName>
        <ecNumber evidence="2">5.2.1.8</ecNumber>
    </recommendedName>
</protein>
<evidence type="ECO:0000256" key="4">
    <source>
        <dbReference type="ARBA" id="ARBA00023110"/>
    </source>
</evidence>
<keyword evidence="7" id="KW-1133">Transmembrane helix</keyword>
<dbReference type="RefSeq" id="WP_192599820.1">
    <property type="nucleotide sequence ID" value="NZ_JADBEL010000022.1"/>
</dbReference>
<dbReference type="SUPFAM" id="SSF109998">
    <property type="entry name" value="Triger factor/SurA peptide-binding domain-like"/>
    <property type="match status" value="1"/>
</dbReference>
<comment type="catalytic activity">
    <reaction evidence="1">
        <text>[protein]-peptidylproline (omega=180) = [protein]-peptidylproline (omega=0)</text>
        <dbReference type="Rhea" id="RHEA:16237"/>
        <dbReference type="Rhea" id="RHEA-COMP:10747"/>
        <dbReference type="Rhea" id="RHEA-COMP:10748"/>
        <dbReference type="ChEBI" id="CHEBI:83833"/>
        <dbReference type="ChEBI" id="CHEBI:83834"/>
        <dbReference type="EC" id="5.2.1.8"/>
    </reaction>
</comment>
<comment type="caution">
    <text evidence="9">The sequence shown here is derived from an EMBL/GenBank/DDBJ whole genome shotgun (WGS) entry which is preliminary data.</text>
</comment>
<dbReference type="EC" id="5.2.1.8" evidence="2"/>
<evidence type="ECO:0000256" key="3">
    <source>
        <dbReference type="ARBA" id="ARBA00022729"/>
    </source>
</evidence>
<dbReference type="InterPro" id="IPR027304">
    <property type="entry name" value="Trigger_fact/SurA_dom_sf"/>
</dbReference>
<keyword evidence="3" id="KW-0732">Signal</keyword>
<evidence type="ECO:0000256" key="5">
    <source>
        <dbReference type="ARBA" id="ARBA00023235"/>
    </source>
</evidence>
<keyword evidence="4 6" id="KW-0697">Rotamase</keyword>
<reference evidence="9" key="1">
    <citation type="submission" date="2020-10" db="EMBL/GenBank/DDBJ databases">
        <title>Genomic Encyclopedia of Type Strains, Phase IV (KMG-IV): sequencing the most valuable type-strain genomes for metagenomic binning, comparative biology and taxonomic classification.</title>
        <authorList>
            <person name="Goeker M."/>
        </authorList>
    </citation>
    <scope>NUCLEOTIDE SEQUENCE</scope>
    <source>
        <strain evidence="9">DSM 13886</strain>
    </source>
</reference>
<sequence length="307" mass="34588">MRYNHSPKMGGEQLPKRKLKTKPLLVLIGVLFGFNILWFIGWLIPAKPKGVGEEVASVSGQPITREQWMMAMEKEIGRETLLNLVNGKVMEEAAKRYAIDVSDKEIDLEIALIRSVDGRSYSGLDMKTLRQKIRSNIILEKVLSKDVVIKEEEVKKFYDENESLYNLLAAYRTSIIVVPTKKEAGQSLEELAQGSSFDVLAKERSKDLSSASLGGDIGYINESTDTIDKAVVETAAKMKEGKTSEIIKLSDGSFAIIHVSEVMTGQSFQFDEVKEHIKRELAIEQLPQSVSTEIFWKEFDAKWFYGK</sequence>
<feature type="transmembrane region" description="Helical" evidence="7">
    <location>
        <begin position="24"/>
        <end position="44"/>
    </location>
</feature>
<dbReference type="PROSITE" id="PS50198">
    <property type="entry name" value="PPIC_PPIASE_2"/>
    <property type="match status" value="1"/>
</dbReference>
<dbReference type="SUPFAM" id="SSF54534">
    <property type="entry name" value="FKBP-like"/>
    <property type="match status" value="1"/>
</dbReference>
<dbReference type="Proteomes" id="UP000658225">
    <property type="component" value="Unassembled WGS sequence"/>
</dbReference>
<dbReference type="AlphaFoldDB" id="A0A927MRQ3"/>
<keyword evidence="5 6" id="KW-0413">Isomerase</keyword>
<dbReference type="Gene3D" id="1.10.4030.10">
    <property type="entry name" value="Porin chaperone SurA, peptide-binding domain"/>
    <property type="match status" value="1"/>
</dbReference>
<keyword evidence="7" id="KW-0472">Membrane</keyword>
<dbReference type="InterPro" id="IPR023058">
    <property type="entry name" value="PPIase_PpiC_CS"/>
</dbReference>